<accession>A0A2M8WJR6</accession>
<evidence type="ECO:0000313" key="1">
    <source>
        <dbReference type="EMBL" id="PJI91181.1"/>
    </source>
</evidence>
<organism evidence="1 2">
    <name type="scientific">Yoonia maricola</name>
    <dbReference type="NCBI Taxonomy" id="420999"/>
    <lineage>
        <taxon>Bacteria</taxon>
        <taxon>Pseudomonadati</taxon>
        <taxon>Pseudomonadota</taxon>
        <taxon>Alphaproteobacteria</taxon>
        <taxon>Rhodobacterales</taxon>
        <taxon>Paracoccaceae</taxon>
        <taxon>Yoonia</taxon>
    </lineage>
</organism>
<evidence type="ECO:0000313" key="2">
    <source>
        <dbReference type="Proteomes" id="UP000228531"/>
    </source>
</evidence>
<keyword evidence="2" id="KW-1185">Reference proteome</keyword>
<dbReference type="RefSeq" id="WP_100366131.1">
    <property type="nucleotide sequence ID" value="NZ_PGTY01000001.1"/>
</dbReference>
<name>A0A2M8WJR6_9RHOB</name>
<protein>
    <submittedName>
        <fullName evidence="1">Uncharacterized protein</fullName>
    </submittedName>
</protein>
<dbReference type="AlphaFoldDB" id="A0A2M8WJR6"/>
<reference evidence="1 2" key="1">
    <citation type="submission" date="2017-11" db="EMBL/GenBank/DDBJ databases">
        <title>Genomic Encyclopedia of Archaeal and Bacterial Type Strains, Phase II (KMG-II): From Individual Species to Whole Genera.</title>
        <authorList>
            <person name="Goeker M."/>
        </authorList>
    </citation>
    <scope>NUCLEOTIDE SEQUENCE [LARGE SCALE GENOMIC DNA]</scope>
    <source>
        <strain evidence="1 2">DSM 29128</strain>
    </source>
</reference>
<sequence length="159" mass="17100">MTLARGSDGALFVDKPAEGFFLAEGSKLTPVQGLRSDCLGPITEASRFLGDYVGTRTRKSEFVLSRFELSVSRGGGEDLFGNALPTETEVVQVQTSIMEPDRLRVDHPDGDLVVDHVGIGLAFAAQFGSRGSFMTEIYPLQQLGDCLSDARALAEEATQ</sequence>
<comment type="caution">
    <text evidence="1">The sequence shown here is derived from an EMBL/GenBank/DDBJ whole genome shotgun (WGS) entry which is preliminary data.</text>
</comment>
<dbReference type="Proteomes" id="UP000228531">
    <property type="component" value="Unassembled WGS sequence"/>
</dbReference>
<dbReference type="EMBL" id="PGTY01000001">
    <property type="protein sequence ID" value="PJI91181.1"/>
    <property type="molecule type" value="Genomic_DNA"/>
</dbReference>
<proteinExistence type="predicted"/>
<gene>
    <name evidence="1" type="ORF">BC777_0002</name>
</gene>